<protein>
    <submittedName>
        <fullName evidence="1">Uncharacterized protein</fullName>
    </submittedName>
</protein>
<dbReference type="Proteomes" id="UP000242913">
    <property type="component" value="Unassembled WGS sequence"/>
</dbReference>
<gene>
    <name evidence="1" type="ORF">X798_04473</name>
</gene>
<sequence>MKYGCELKQMENNQLISLSNRLHVESFACRIMRKADRTAIQIFAKMLFCNNCARFVMNDAKLKN</sequence>
<accession>A0A238BT56</accession>
<evidence type="ECO:0000313" key="1">
    <source>
        <dbReference type="EMBL" id="OZC08539.1"/>
    </source>
</evidence>
<dbReference type="AlphaFoldDB" id="A0A238BT56"/>
<organism evidence="1 2">
    <name type="scientific">Onchocerca flexuosa</name>
    <dbReference type="NCBI Taxonomy" id="387005"/>
    <lineage>
        <taxon>Eukaryota</taxon>
        <taxon>Metazoa</taxon>
        <taxon>Ecdysozoa</taxon>
        <taxon>Nematoda</taxon>
        <taxon>Chromadorea</taxon>
        <taxon>Rhabditida</taxon>
        <taxon>Spirurina</taxon>
        <taxon>Spiruromorpha</taxon>
        <taxon>Filarioidea</taxon>
        <taxon>Onchocercidae</taxon>
        <taxon>Onchocerca</taxon>
    </lineage>
</organism>
<keyword evidence="2" id="KW-1185">Reference proteome</keyword>
<proteinExistence type="predicted"/>
<dbReference type="EMBL" id="KZ270007">
    <property type="protein sequence ID" value="OZC08539.1"/>
    <property type="molecule type" value="Genomic_DNA"/>
</dbReference>
<evidence type="ECO:0000313" key="2">
    <source>
        <dbReference type="Proteomes" id="UP000242913"/>
    </source>
</evidence>
<reference evidence="1 2" key="1">
    <citation type="submission" date="2015-12" db="EMBL/GenBank/DDBJ databases">
        <title>Draft genome of the nematode, Onchocerca flexuosa.</title>
        <authorList>
            <person name="Mitreva M."/>
        </authorList>
    </citation>
    <scope>NUCLEOTIDE SEQUENCE [LARGE SCALE GENOMIC DNA]</scope>
    <source>
        <strain evidence="1">Red Deer</strain>
    </source>
</reference>
<name>A0A238BT56_9BILA</name>